<evidence type="ECO:0000256" key="5">
    <source>
        <dbReference type="ARBA" id="ARBA00023242"/>
    </source>
</evidence>
<evidence type="ECO:0000256" key="6">
    <source>
        <dbReference type="SAM" id="MobiDB-lite"/>
    </source>
</evidence>
<dbReference type="RefSeq" id="XP_028474864.1">
    <property type="nucleotide sequence ID" value="XM_028624696.1"/>
</dbReference>
<evidence type="ECO:0000259" key="7">
    <source>
        <dbReference type="PROSITE" id="PS50048"/>
    </source>
</evidence>
<feature type="compositionally biased region" description="Acidic residues" evidence="6">
    <location>
        <begin position="1"/>
        <end position="13"/>
    </location>
</feature>
<proteinExistence type="predicted"/>
<evidence type="ECO:0000256" key="3">
    <source>
        <dbReference type="ARBA" id="ARBA00023015"/>
    </source>
</evidence>
<dbReference type="Pfam" id="PF00172">
    <property type="entry name" value="Zn_clus"/>
    <property type="match status" value="1"/>
</dbReference>
<dbReference type="AlphaFoldDB" id="A0A427XLK2"/>
<feature type="compositionally biased region" description="Basic and acidic residues" evidence="6">
    <location>
        <begin position="210"/>
        <end position="220"/>
    </location>
</feature>
<comment type="subcellular location">
    <subcellularLocation>
        <location evidence="1">Nucleus</location>
    </subcellularLocation>
</comment>
<dbReference type="GeneID" id="39593954"/>
<comment type="caution">
    <text evidence="8">The sequence shown here is derived from an EMBL/GenBank/DDBJ whole genome shotgun (WGS) entry which is preliminary data.</text>
</comment>
<organism evidence="8 9">
    <name type="scientific">Apiotrichum porosum</name>
    <dbReference type="NCBI Taxonomy" id="105984"/>
    <lineage>
        <taxon>Eukaryota</taxon>
        <taxon>Fungi</taxon>
        <taxon>Dikarya</taxon>
        <taxon>Basidiomycota</taxon>
        <taxon>Agaricomycotina</taxon>
        <taxon>Tremellomycetes</taxon>
        <taxon>Trichosporonales</taxon>
        <taxon>Trichosporonaceae</taxon>
        <taxon>Apiotrichum</taxon>
    </lineage>
</organism>
<feature type="region of interest" description="Disordered" evidence="6">
    <location>
        <begin position="210"/>
        <end position="241"/>
    </location>
</feature>
<protein>
    <recommendedName>
        <fullName evidence="7">Zn(2)-C6 fungal-type domain-containing protein</fullName>
    </recommendedName>
</protein>
<keyword evidence="5" id="KW-0539">Nucleus</keyword>
<evidence type="ECO:0000313" key="8">
    <source>
        <dbReference type="EMBL" id="RSH79755.1"/>
    </source>
</evidence>
<dbReference type="CDD" id="cd12148">
    <property type="entry name" value="fungal_TF_MHR"/>
    <property type="match status" value="1"/>
</dbReference>
<sequence length="792" mass="85322">MADDVTQDIDDVTQDINSDMPSDMPLYDGAPTEAPDAGAALTTLFASAQEYPHLDQHLDTHLQLAIDPSLGEAADAARAAGAGAEAEGSTTNDTPTGATPGRPGIDPDASGADAVTSGGDAIAADQGAEGGGGTQDVNPDAPPAKRKATSRANMLTRGGACEFCKRRKLKCTAEQPQCQQCKRSGRECVYSQKKQRSRVRVLEDRLQELERRLDDERQANDESPASGQRQAGPESAGTSGPAAVFSAEGVYISPESNVTPSTGVDMFFGLGELGTLSDPFFKRSEPDLMTLADAAAADTDRTVAAAPWEGMTPREVAIELVKAVVENHKGVGEKIMAHLLHHVFAQHPHPRMVHNLVSPSFFFARLSGQTGQPPHPALIAALLPSLMELSPSPTLNNRDALAAVCDAVMEPSRRLSQHALSSLDTRGIDLVAAAALRANALATVGRFVDSFTEVYSAGALAASVGLGKLGGVAEAFLPPDKRPKDRAERMAREQRIRYIRNKSVIVPLPVDANEVAERIKLFWSVYLCDRMNAIGWNIQGVVQYDEITTPLPKDKYDTPEAFADNTTLDDWVSGRSNGSPDESALCSYVKAMTIVYDASRLLDTSPFVATLERSSRLMRAAKRLAATMRPFTPTSPAEAISTSSFNKPWFALYTGMLLLYAKEEIDAPSPSEEMEARNKMIDAGFKMCACIQAAYDAGDTELAGYDIAAPTIWFMTGRAFHHLANRIEGDEPERAAELRRKVTFIVEASKKLSTQLMLAEVHAQMLHNVTLDAEVMLGEYLRPDNVDFSGSL</sequence>
<reference evidence="8 9" key="1">
    <citation type="submission" date="2018-11" db="EMBL/GenBank/DDBJ databases">
        <title>Genome sequence of Apiotrichum porosum DSM 27194.</title>
        <authorList>
            <person name="Aliyu H."/>
            <person name="Gorte O."/>
            <person name="Ochsenreither K."/>
        </authorList>
    </citation>
    <scope>NUCLEOTIDE SEQUENCE [LARGE SCALE GENOMIC DNA]</scope>
    <source>
        <strain evidence="8 9">DSM 27194</strain>
    </source>
</reference>
<evidence type="ECO:0000313" key="9">
    <source>
        <dbReference type="Proteomes" id="UP000279236"/>
    </source>
</evidence>
<keyword evidence="4" id="KW-0804">Transcription</keyword>
<dbReference type="InterPro" id="IPR001138">
    <property type="entry name" value="Zn2Cys6_DnaBD"/>
</dbReference>
<feature type="compositionally biased region" description="Low complexity" evidence="6">
    <location>
        <begin position="72"/>
        <end position="88"/>
    </location>
</feature>
<dbReference type="GO" id="GO:0000981">
    <property type="term" value="F:DNA-binding transcription factor activity, RNA polymerase II-specific"/>
    <property type="evidence" value="ECO:0007669"/>
    <property type="project" value="InterPro"/>
</dbReference>
<dbReference type="Gene3D" id="4.10.240.10">
    <property type="entry name" value="Zn(2)-C6 fungal-type DNA-binding domain"/>
    <property type="match status" value="1"/>
</dbReference>
<dbReference type="PANTHER" id="PTHR47338">
    <property type="entry name" value="ZN(II)2CYS6 TRANSCRIPTION FACTOR (EUROFUNG)-RELATED"/>
    <property type="match status" value="1"/>
</dbReference>
<dbReference type="GO" id="GO:0005634">
    <property type="term" value="C:nucleus"/>
    <property type="evidence" value="ECO:0007669"/>
    <property type="project" value="UniProtKB-SubCell"/>
</dbReference>
<dbReference type="PANTHER" id="PTHR47338:SF29">
    <property type="entry name" value="ZN(2)-C6 FUNGAL-TYPE DOMAIN-CONTAINING PROTEIN"/>
    <property type="match status" value="1"/>
</dbReference>
<dbReference type="InterPro" id="IPR036864">
    <property type="entry name" value="Zn2-C6_fun-type_DNA-bd_sf"/>
</dbReference>
<keyword evidence="9" id="KW-1185">Reference proteome</keyword>
<dbReference type="Proteomes" id="UP000279236">
    <property type="component" value="Unassembled WGS sequence"/>
</dbReference>
<dbReference type="PROSITE" id="PS00463">
    <property type="entry name" value="ZN2_CY6_FUNGAL_1"/>
    <property type="match status" value="1"/>
</dbReference>
<keyword evidence="3" id="KW-0805">Transcription regulation</keyword>
<dbReference type="GO" id="GO:0008270">
    <property type="term" value="F:zinc ion binding"/>
    <property type="evidence" value="ECO:0007669"/>
    <property type="project" value="InterPro"/>
</dbReference>
<feature type="region of interest" description="Disordered" evidence="6">
    <location>
        <begin position="1"/>
        <end position="35"/>
    </location>
</feature>
<dbReference type="CDD" id="cd00067">
    <property type="entry name" value="GAL4"/>
    <property type="match status" value="1"/>
</dbReference>
<dbReference type="PROSITE" id="PS50048">
    <property type="entry name" value="ZN2_CY6_FUNGAL_2"/>
    <property type="match status" value="1"/>
</dbReference>
<dbReference type="SMART" id="SM00066">
    <property type="entry name" value="GAL4"/>
    <property type="match status" value="1"/>
</dbReference>
<feature type="domain" description="Zn(2)-C6 fungal-type" evidence="7">
    <location>
        <begin position="160"/>
        <end position="190"/>
    </location>
</feature>
<evidence type="ECO:0000256" key="1">
    <source>
        <dbReference type="ARBA" id="ARBA00004123"/>
    </source>
</evidence>
<evidence type="ECO:0000256" key="2">
    <source>
        <dbReference type="ARBA" id="ARBA00022723"/>
    </source>
</evidence>
<accession>A0A427XLK2</accession>
<dbReference type="SUPFAM" id="SSF57701">
    <property type="entry name" value="Zn2/Cys6 DNA-binding domain"/>
    <property type="match status" value="1"/>
</dbReference>
<evidence type="ECO:0000256" key="4">
    <source>
        <dbReference type="ARBA" id="ARBA00023163"/>
    </source>
</evidence>
<dbReference type="OrthoDB" id="39175at2759"/>
<gene>
    <name evidence="8" type="ORF">EHS24_009411</name>
</gene>
<dbReference type="EMBL" id="RSCE01000009">
    <property type="protein sequence ID" value="RSH79755.1"/>
    <property type="molecule type" value="Genomic_DNA"/>
</dbReference>
<keyword evidence="2" id="KW-0479">Metal-binding</keyword>
<feature type="region of interest" description="Disordered" evidence="6">
    <location>
        <begin position="72"/>
        <end position="151"/>
    </location>
</feature>
<name>A0A427XLK2_9TREE</name>
<dbReference type="InterPro" id="IPR050815">
    <property type="entry name" value="TF_fung"/>
</dbReference>